<evidence type="ECO:0000256" key="4">
    <source>
        <dbReference type="ARBA" id="ARBA00016377"/>
    </source>
</evidence>
<protein>
    <recommendedName>
        <fullName evidence="4">GDP-mannose pyrophosphatase</fullName>
    </recommendedName>
    <alternativeName>
        <fullName evidence="6">GDP-mannose hydrolase</fullName>
    </alternativeName>
    <alternativeName>
        <fullName evidence="7">GDPMK</fullName>
    </alternativeName>
</protein>
<dbReference type="EMBL" id="RAQO01000002">
    <property type="protein sequence ID" value="RKF21511.1"/>
    <property type="molecule type" value="Genomic_DNA"/>
</dbReference>
<dbReference type="InterPro" id="IPR015797">
    <property type="entry name" value="NUDIX_hydrolase-like_dom_sf"/>
</dbReference>
<dbReference type="Pfam" id="PF00293">
    <property type="entry name" value="NUDIX"/>
    <property type="match status" value="1"/>
</dbReference>
<feature type="domain" description="Nudix hydrolase" evidence="8">
    <location>
        <begin position="36"/>
        <end position="175"/>
    </location>
</feature>
<dbReference type="Gene3D" id="3.90.79.10">
    <property type="entry name" value="Nucleoside Triphosphate Pyrophosphohydrolase"/>
    <property type="match status" value="1"/>
</dbReference>
<organism evidence="9 10">
    <name type="scientific">Alginatibacterium sediminis</name>
    <dbReference type="NCBI Taxonomy" id="2164068"/>
    <lineage>
        <taxon>Bacteria</taxon>
        <taxon>Pseudomonadati</taxon>
        <taxon>Pseudomonadota</taxon>
        <taxon>Gammaproteobacteria</taxon>
        <taxon>Alteromonadales</taxon>
        <taxon>Alteromonadaceae</taxon>
        <taxon>Alginatibacterium</taxon>
    </lineage>
</organism>
<evidence type="ECO:0000256" key="5">
    <source>
        <dbReference type="ARBA" id="ARBA00022801"/>
    </source>
</evidence>
<evidence type="ECO:0000313" key="10">
    <source>
        <dbReference type="Proteomes" id="UP000286482"/>
    </source>
</evidence>
<dbReference type="PANTHER" id="PTHR11839:SF18">
    <property type="entry name" value="NUDIX HYDROLASE DOMAIN-CONTAINING PROTEIN"/>
    <property type="match status" value="1"/>
</dbReference>
<dbReference type="Proteomes" id="UP000286482">
    <property type="component" value="Unassembled WGS sequence"/>
</dbReference>
<dbReference type="SUPFAM" id="SSF55811">
    <property type="entry name" value="Nudix"/>
    <property type="match status" value="1"/>
</dbReference>
<evidence type="ECO:0000256" key="1">
    <source>
        <dbReference type="ARBA" id="ARBA00000847"/>
    </source>
</evidence>
<dbReference type="RefSeq" id="WP_120353314.1">
    <property type="nucleotide sequence ID" value="NZ_RAQO01000002.1"/>
</dbReference>
<dbReference type="InterPro" id="IPR000086">
    <property type="entry name" value="NUDIX_hydrolase_dom"/>
</dbReference>
<name>A0A420EL97_9ALTE</name>
<accession>A0A420EL97</accession>
<dbReference type="OrthoDB" id="9806150at2"/>
<proteinExistence type="inferred from homology"/>
<evidence type="ECO:0000313" key="9">
    <source>
        <dbReference type="EMBL" id="RKF21511.1"/>
    </source>
</evidence>
<dbReference type="CDD" id="cd03424">
    <property type="entry name" value="NUDIX_ADPRase_Nudt5_UGPPase_Nudt14"/>
    <property type="match status" value="1"/>
</dbReference>
<comment type="caution">
    <text evidence="9">The sequence shown here is derived from an EMBL/GenBank/DDBJ whole genome shotgun (WGS) entry which is preliminary data.</text>
</comment>
<dbReference type="GO" id="GO:0006753">
    <property type="term" value="P:nucleoside phosphate metabolic process"/>
    <property type="evidence" value="ECO:0007669"/>
    <property type="project" value="TreeGrafter"/>
</dbReference>
<gene>
    <name evidence="9" type="ORF">DBZ36_02360</name>
</gene>
<dbReference type="GO" id="GO:0016787">
    <property type="term" value="F:hydrolase activity"/>
    <property type="evidence" value="ECO:0007669"/>
    <property type="project" value="UniProtKB-KW"/>
</dbReference>
<evidence type="ECO:0000256" key="3">
    <source>
        <dbReference type="ARBA" id="ARBA00007275"/>
    </source>
</evidence>
<reference evidence="9 10" key="1">
    <citation type="submission" date="2018-09" db="EMBL/GenBank/DDBJ databases">
        <authorList>
            <person name="Wang Z."/>
        </authorList>
    </citation>
    <scope>NUCLEOTIDE SEQUENCE [LARGE SCALE GENOMIC DNA]</scope>
    <source>
        <strain evidence="9 10">ALS 81</strain>
    </source>
</reference>
<keyword evidence="5 9" id="KW-0378">Hydrolase</keyword>
<evidence type="ECO:0000256" key="6">
    <source>
        <dbReference type="ARBA" id="ARBA00032162"/>
    </source>
</evidence>
<dbReference type="GO" id="GO:0019693">
    <property type="term" value="P:ribose phosphate metabolic process"/>
    <property type="evidence" value="ECO:0007669"/>
    <property type="project" value="TreeGrafter"/>
</dbReference>
<dbReference type="PANTHER" id="PTHR11839">
    <property type="entry name" value="UDP/ADP-SUGAR PYROPHOSPHATASE"/>
    <property type="match status" value="1"/>
</dbReference>
<dbReference type="AlphaFoldDB" id="A0A420EL97"/>
<keyword evidence="10" id="KW-1185">Reference proteome</keyword>
<comment type="similarity">
    <text evidence="3">Belongs to the Nudix hydrolase family. NudK subfamily.</text>
</comment>
<sequence length="178" mass="20705">MSKPHTVPFSWHKFEVRRAKLRLPNQQLQEHTFLHHPGAVVIVPLFDNLDLLCIRQYRAAIDQWIIELPAGTLEPNEAPELSAKRELIEECNYQAQTWQKLGELLPAPGFCDERQYIYMAQQLSPCLGQCDEDEFIEPLRLSFEEFEGKVFSGEIIDAKTIAAYFKARQFLLRKETNN</sequence>
<evidence type="ECO:0000259" key="8">
    <source>
        <dbReference type="PROSITE" id="PS51462"/>
    </source>
</evidence>
<comment type="catalytic activity">
    <reaction evidence="1">
        <text>GDP-alpha-D-mannose + H2O = alpha-D-mannose 1-phosphate + GMP + 2 H(+)</text>
        <dbReference type="Rhea" id="RHEA:27978"/>
        <dbReference type="ChEBI" id="CHEBI:15377"/>
        <dbReference type="ChEBI" id="CHEBI:15378"/>
        <dbReference type="ChEBI" id="CHEBI:57527"/>
        <dbReference type="ChEBI" id="CHEBI:58115"/>
        <dbReference type="ChEBI" id="CHEBI:58409"/>
    </reaction>
</comment>
<dbReference type="PROSITE" id="PS51462">
    <property type="entry name" value="NUDIX"/>
    <property type="match status" value="1"/>
</dbReference>
<evidence type="ECO:0000256" key="2">
    <source>
        <dbReference type="ARBA" id="ARBA00001946"/>
    </source>
</evidence>
<evidence type="ECO:0000256" key="7">
    <source>
        <dbReference type="ARBA" id="ARBA00032272"/>
    </source>
</evidence>
<comment type="cofactor">
    <cofactor evidence="2">
        <name>Mg(2+)</name>
        <dbReference type="ChEBI" id="CHEBI:18420"/>
    </cofactor>
</comment>